<organism evidence="1 2">
    <name type="scientific">Daphnia pulex</name>
    <name type="common">Water flea</name>
    <dbReference type="NCBI Taxonomy" id="6669"/>
    <lineage>
        <taxon>Eukaryota</taxon>
        <taxon>Metazoa</taxon>
        <taxon>Ecdysozoa</taxon>
        <taxon>Arthropoda</taxon>
        <taxon>Crustacea</taxon>
        <taxon>Branchiopoda</taxon>
        <taxon>Diplostraca</taxon>
        <taxon>Cladocera</taxon>
        <taxon>Anomopoda</taxon>
        <taxon>Daphniidae</taxon>
        <taxon>Daphnia</taxon>
    </lineage>
</organism>
<protein>
    <submittedName>
        <fullName evidence="1">Uncharacterized protein</fullName>
    </submittedName>
</protein>
<dbReference type="HOGENOM" id="CLU_2225825_0_0_1"/>
<dbReference type="AlphaFoldDB" id="E9GAV1"/>
<evidence type="ECO:0000313" key="2">
    <source>
        <dbReference type="Proteomes" id="UP000000305"/>
    </source>
</evidence>
<accession>E9GAV1</accession>
<evidence type="ECO:0000313" key="1">
    <source>
        <dbReference type="EMBL" id="EFX83322.1"/>
    </source>
</evidence>
<dbReference type="InParanoid" id="E9GAV1"/>
<dbReference type="KEGG" id="dpx:DAPPUDRAFT_301865"/>
<sequence>MKKIGSYNNFRVCLVLSRDTTIQMFFCQRSIQPITSPFPPPFWVTFARFFFFHVRSEKQTCFPGSIPFVSPPQYLLERLGGIVLIQCTMVYLQVSDRILFSAIHLL</sequence>
<gene>
    <name evidence="1" type="ORF">DAPPUDRAFT_301865</name>
</gene>
<reference evidence="1 2" key="1">
    <citation type="journal article" date="2011" name="Science">
        <title>The ecoresponsive genome of Daphnia pulex.</title>
        <authorList>
            <person name="Colbourne J.K."/>
            <person name="Pfrender M.E."/>
            <person name="Gilbert D."/>
            <person name="Thomas W.K."/>
            <person name="Tucker A."/>
            <person name="Oakley T.H."/>
            <person name="Tokishita S."/>
            <person name="Aerts A."/>
            <person name="Arnold G.J."/>
            <person name="Basu M.K."/>
            <person name="Bauer D.J."/>
            <person name="Caceres C.E."/>
            <person name="Carmel L."/>
            <person name="Casola C."/>
            <person name="Choi J.H."/>
            <person name="Detter J.C."/>
            <person name="Dong Q."/>
            <person name="Dusheyko S."/>
            <person name="Eads B.D."/>
            <person name="Frohlich T."/>
            <person name="Geiler-Samerotte K.A."/>
            <person name="Gerlach D."/>
            <person name="Hatcher P."/>
            <person name="Jogdeo S."/>
            <person name="Krijgsveld J."/>
            <person name="Kriventseva E.V."/>
            <person name="Kultz D."/>
            <person name="Laforsch C."/>
            <person name="Lindquist E."/>
            <person name="Lopez J."/>
            <person name="Manak J.R."/>
            <person name="Muller J."/>
            <person name="Pangilinan J."/>
            <person name="Patwardhan R.P."/>
            <person name="Pitluck S."/>
            <person name="Pritham E.J."/>
            <person name="Rechtsteiner A."/>
            <person name="Rho M."/>
            <person name="Rogozin I.B."/>
            <person name="Sakarya O."/>
            <person name="Salamov A."/>
            <person name="Schaack S."/>
            <person name="Shapiro H."/>
            <person name="Shiga Y."/>
            <person name="Skalitzky C."/>
            <person name="Smith Z."/>
            <person name="Souvorov A."/>
            <person name="Sung W."/>
            <person name="Tang Z."/>
            <person name="Tsuchiya D."/>
            <person name="Tu H."/>
            <person name="Vos H."/>
            <person name="Wang M."/>
            <person name="Wolf Y.I."/>
            <person name="Yamagata H."/>
            <person name="Yamada T."/>
            <person name="Ye Y."/>
            <person name="Shaw J.R."/>
            <person name="Andrews J."/>
            <person name="Crease T.J."/>
            <person name="Tang H."/>
            <person name="Lucas S.M."/>
            <person name="Robertson H.M."/>
            <person name="Bork P."/>
            <person name="Koonin E.V."/>
            <person name="Zdobnov E.M."/>
            <person name="Grigoriev I.V."/>
            <person name="Lynch M."/>
            <person name="Boore J.L."/>
        </authorList>
    </citation>
    <scope>NUCLEOTIDE SEQUENCE [LARGE SCALE GENOMIC DNA]</scope>
</reference>
<keyword evidence="2" id="KW-1185">Reference proteome</keyword>
<dbReference type="Proteomes" id="UP000000305">
    <property type="component" value="Unassembled WGS sequence"/>
</dbReference>
<proteinExistence type="predicted"/>
<dbReference type="EMBL" id="GL732537">
    <property type="protein sequence ID" value="EFX83322.1"/>
    <property type="molecule type" value="Genomic_DNA"/>
</dbReference>
<name>E9GAV1_DAPPU</name>